<organism evidence="3 4">
    <name type="scientific">Amycolatopsis saalfeldensis</name>
    <dbReference type="NCBI Taxonomy" id="394193"/>
    <lineage>
        <taxon>Bacteria</taxon>
        <taxon>Bacillati</taxon>
        <taxon>Actinomycetota</taxon>
        <taxon>Actinomycetes</taxon>
        <taxon>Pseudonocardiales</taxon>
        <taxon>Pseudonocardiaceae</taxon>
        <taxon>Amycolatopsis</taxon>
    </lineage>
</organism>
<gene>
    <name evidence="3" type="ORF">SAMN04489732_10862</name>
</gene>
<feature type="signal peptide" evidence="2">
    <location>
        <begin position="1"/>
        <end position="24"/>
    </location>
</feature>
<keyword evidence="1" id="KW-1133">Transmembrane helix</keyword>
<protein>
    <submittedName>
        <fullName evidence="3">Uncharacterized protein</fullName>
    </submittedName>
</protein>
<proteinExistence type="predicted"/>
<keyword evidence="4" id="KW-1185">Reference proteome</keyword>
<evidence type="ECO:0000256" key="1">
    <source>
        <dbReference type="SAM" id="Phobius"/>
    </source>
</evidence>
<dbReference type="OrthoDB" id="4717855at2"/>
<keyword evidence="2" id="KW-0732">Signal</keyword>
<keyword evidence="1" id="KW-0472">Membrane</keyword>
<feature type="transmembrane region" description="Helical" evidence="1">
    <location>
        <begin position="146"/>
        <end position="166"/>
    </location>
</feature>
<dbReference type="AlphaFoldDB" id="A0A1H8XM76"/>
<sequence>MRKTLLALCAAVGLLFISAAPANAYEPVNIVHTERVQAGPYGLTIGFSTWPVRAMQSLDFTFIPDGGIGTKTGTLSMFNPETNHFTRPQPLARHPRKRDVWGLDIRSLPAEGAWTFRFAVDGPQGPGTGDLKNLTVLPQPGPPMGLSWAISTLPLIVLVVLVALAWRRTRSRLRGGGIPATA</sequence>
<dbReference type="STRING" id="394193.SAMN04489732_10862"/>
<evidence type="ECO:0000256" key="2">
    <source>
        <dbReference type="SAM" id="SignalP"/>
    </source>
</evidence>
<accession>A0A1H8XM76</accession>
<feature type="chain" id="PRO_5011531429" evidence="2">
    <location>
        <begin position="25"/>
        <end position="182"/>
    </location>
</feature>
<reference evidence="3 4" key="1">
    <citation type="submission" date="2016-10" db="EMBL/GenBank/DDBJ databases">
        <authorList>
            <person name="de Groot N.N."/>
        </authorList>
    </citation>
    <scope>NUCLEOTIDE SEQUENCE [LARGE SCALE GENOMIC DNA]</scope>
    <source>
        <strain evidence="3 4">DSM 44993</strain>
    </source>
</reference>
<evidence type="ECO:0000313" key="3">
    <source>
        <dbReference type="EMBL" id="SEP40887.1"/>
    </source>
</evidence>
<dbReference type="Proteomes" id="UP000198582">
    <property type="component" value="Unassembled WGS sequence"/>
</dbReference>
<evidence type="ECO:0000313" key="4">
    <source>
        <dbReference type="Proteomes" id="UP000198582"/>
    </source>
</evidence>
<name>A0A1H8XM76_9PSEU</name>
<dbReference type="RefSeq" id="WP_091618285.1">
    <property type="nucleotide sequence ID" value="NZ_FOEF01000008.1"/>
</dbReference>
<dbReference type="EMBL" id="FOEF01000008">
    <property type="protein sequence ID" value="SEP40887.1"/>
    <property type="molecule type" value="Genomic_DNA"/>
</dbReference>
<keyword evidence="1" id="KW-0812">Transmembrane</keyword>